<reference evidence="1" key="1">
    <citation type="submission" date="2014-11" db="EMBL/GenBank/DDBJ databases">
        <authorList>
            <person name="Amaro Gonzalez C."/>
        </authorList>
    </citation>
    <scope>NUCLEOTIDE SEQUENCE</scope>
</reference>
<name>A0A0E9V677_ANGAN</name>
<accession>A0A0E9V677</accession>
<protein>
    <submittedName>
        <fullName evidence="1">Uncharacterized protein</fullName>
    </submittedName>
</protein>
<dbReference type="EMBL" id="GBXM01038942">
    <property type="protein sequence ID" value="JAH69635.1"/>
    <property type="molecule type" value="Transcribed_RNA"/>
</dbReference>
<dbReference type="EMBL" id="GBXM01035030">
    <property type="protein sequence ID" value="JAH73547.1"/>
    <property type="molecule type" value="Transcribed_RNA"/>
</dbReference>
<sequence>MCKDTAIHQHTVLLSWITIKHTGTGTGVWYFLCPNLFL</sequence>
<dbReference type="AlphaFoldDB" id="A0A0E9V677"/>
<evidence type="ECO:0000313" key="1">
    <source>
        <dbReference type="EMBL" id="JAH73547.1"/>
    </source>
</evidence>
<organism evidence="1">
    <name type="scientific">Anguilla anguilla</name>
    <name type="common">European freshwater eel</name>
    <name type="synonym">Muraena anguilla</name>
    <dbReference type="NCBI Taxonomy" id="7936"/>
    <lineage>
        <taxon>Eukaryota</taxon>
        <taxon>Metazoa</taxon>
        <taxon>Chordata</taxon>
        <taxon>Craniata</taxon>
        <taxon>Vertebrata</taxon>
        <taxon>Euteleostomi</taxon>
        <taxon>Actinopterygii</taxon>
        <taxon>Neopterygii</taxon>
        <taxon>Teleostei</taxon>
        <taxon>Anguilliformes</taxon>
        <taxon>Anguillidae</taxon>
        <taxon>Anguilla</taxon>
    </lineage>
</organism>
<dbReference type="EMBL" id="GBXM01038634">
    <property type="protein sequence ID" value="JAH69943.1"/>
    <property type="molecule type" value="Transcribed_RNA"/>
</dbReference>
<proteinExistence type="predicted"/>
<reference evidence="1" key="2">
    <citation type="journal article" date="2015" name="Fish Shellfish Immunol.">
        <title>Early steps in the European eel (Anguilla anguilla)-Vibrio vulnificus interaction in the gills: Role of the RtxA13 toxin.</title>
        <authorList>
            <person name="Callol A."/>
            <person name="Pajuelo D."/>
            <person name="Ebbesson L."/>
            <person name="Teles M."/>
            <person name="MacKenzie S."/>
            <person name="Amaro C."/>
        </authorList>
    </citation>
    <scope>NUCLEOTIDE SEQUENCE</scope>
</reference>